<dbReference type="GO" id="GO:0005524">
    <property type="term" value="F:ATP binding"/>
    <property type="evidence" value="ECO:0007669"/>
    <property type="project" value="UniProtKB-KW"/>
</dbReference>
<dbReference type="InterPro" id="IPR014014">
    <property type="entry name" value="RNA_helicase_DEAD_Q_motif"/>
</dbReference>
<feature type="compositionally biased region" description="Basic and acidic residues" evidence="6">
    <location>
        <begin position="420"/>
        <end position="432"/>
    </location>
</feature>
<accession>A0A2V3WCK8</accession>
<feature type="short sequence motif" description="Q motif" evidence="5">
    <location>
        <begin position="4"/>
        <end position="32"/>
    </location>
</feature>
<evidence type="ECO:0000256" key="5">
    <source>
        <dbReference type="PROSITE-ProRule" id="PRU00552"/>
    </source>
</evidence>
<name>A0A2V3WCK8_9BACI</name>
<dbReference type="GO" id="GO:0033592">
    <property type="term" value="F:RNA strand annealing activity"/>
    <property type="evidence" value="ECO:0007669"/>
    <property type="project" value="TreeGrafter"/>
</dbReference>
<evidence type="ECO:0000256" key="6">
    <source>
        <dbReference type="SAM" id="MobiDB-lite"/>
    </source>
</evidence>
<dbReference type="InterPro" id="IPR027417">
    <property type="entry name" value="P-loop_NTPase"/>
</dbReference>
<dbReference type="InterPro" id="IPR001650">
    <property type="entry name" value="Helicase_C-like"/>
</dbReference>
<feature type="compositionally biased region" description="Basic residues" evidence="6">
    <location>
        <begin position="403"/>
        <end position="419"/>
    </location>
</feature>
<dbReference type="PROSITE" id="PS51192">
    <property type="entry name" value="HELICASE_ATP_BIND_1"/>
    <property type="match status" value="1"/>
</dbReference>
<evidence type="ECO:0000256" key="3">
    <source>
        <dbReference type="ARBA" id="ARBA00022806"/>
    </source>
</evidence>
<dbReference type="InterPro" id="IPR044742">
    <property type="entry name" value="DEAD/DEAH_RhlB"/>
</dbReference>
<dbReference type="Gene3D" id="3.40.50.300">
    <property type="entry name" value="P-loop containing nucleotide triphosphate hydrolases"/>
    <property type="match status" value="2"/>
</dbReference>
<evidence type="ECO:0000256" key="1">
    <source>
        <dbReference type="ARBA" id="ARBA00022741"/>
    </source>
</evidence>
<dbReference type="Pfam" id="PF00271">
    <property type="entry name" value="Helicase_C"/>
    <property type="match status" value="1"/>
</dbReference>
<dbReference type="RefSeq" id="WP_110395417.1">
    <property type="nucleotide sequence ID" value="NZ_JBHUHB010000001.1"/>
</dbReference>
<dbReference type="GO" id="GO:0005829">
    <property type="term" value="C:cytosol"/>
    <property type="evidence" value="ECO:0007669"/>
    <property type="project" value="TreeGrafter"/>
</dbReference>
<evidence type="ECO:0000256" key="2">
    <source>
        <dbReference type="ARBA" id="ARBA00022801"/>
    </source>
</evidence>
<dbReference type="SMART" id="SM00490">
    <property type="entry name" value="HELICc"/>
    <property type="match status" value="1"/>
</dbReference>
<dbReference type="PROSITE" id="PS51195">
    <property type="entry name" value="Q_MOTIF"/>
    <property type="match status" value="1"/>
</dbReference>
<evidence type="ECO:0000259" key="7">
    <source>
        <dbReference type="PROSITE" id="PS51192"/>
    </source>
</evidence>
<organism evidence="10 11">
    <name type="scientific">Pseudogracilibacillus auburnensis</name>
    <dbReference type="NCBI Taxonomy" id="1494959"/>
    <lineage>
        <taxon>Bacteria</taxon>
        <taxon>Bacillati</taxon>
        <taxon>Bacillota</taxon>
        <taxon>Bacilli</taxon>
        <taxon>Bacillales</taxon>
        <taxon>Bacillaceae</taxon>
        <taxon>Pseudogracilibacillus</taxon>
    </lineage>
</organism>
<dbReference type="CDD" id="cd00268">
    <property type="entry name" value="DEADc"/>
    <property type="match status" value="1"/>
</dbReference>
<dbReference type="GO" id="GO:0016787">
    <property type="term" value="F:hydrolase activity"/>
    <property type="evidence" value="ECO:0007669"/>
    <property type="project" value="UniProtKB-KW"/>
</dbReference>
<dbReference type="Pfam" id="PF00270">
    <property type="entry name" value="DEAD"/>
    <property type="match status" value="1"/>
</dbReference>
<keyword evidence="2" id="KW-0378">Hydrolase</keyword>
<dbReference type="InterPro" id="IPR050547">
    <property type="entry name" value="DEAD_box_RNA_helicases"/>
</dbReference>
<dbReference type="CDD" id="cd18787">
    <property type="entry name" value="SF2_C_DEAD"/>
    <property type="match status" value="1"/>
</dbReference>
<protein>
    <submittedName>
        <fullName evidence="10">ATP-dependent RNA helicase CshB</fullName>
    </submittedName>
</protein>
<evidence type="ECO:0000313" key="11">
    <source>
        <dbReference type="Proteomes" id="UP000247978"/>
    </source>
</evidence>
<evidence type="ECO:0000313" key="10">
    <source>
        <dbReference type="EMBL" id="PXW86509.1"/>
    </source>
</evidence>
<evidence type="ECO:0000259" key="9">
    <source>
        <dbReference type="PROSITE" id="PS51195"/>
    </source>
</evidence>
<feature type="domain" description="Helicase C-terminal" evidence="8">
    <location>
        <begin position="235"/>
        <end position="393"/>
    </location>
</feature>
<feature type="region of interest" description="Disordered" evidence="6">
    <location>
        <begin position="403"/>
        <end position="438"/>
    </location>
</feature>
<feature type="domain" description="DEAD-box RNA helicase Q" evidence="9">
    <location>
        <begin position="4"/>
        <end position="32"/>
    </location>
</feature>
<gene>
    <name evidence="10" type="ORF">DFR56_10727</name>
</gene>
<keyword evidence="1" id="KW-0547">Nucleotide-binding</keyword>
<dbReference type="EMBL" id="QJJQ01000007">
    <property type="protein sequence ID" value="PXW86509.1"/>
    <property type="molecule type" value="Genomic_DNA"/>
</dbReference>
<evidence type="ECO:0000259" key="8">
    <source>
        <dbReference type="PROSITE" id="PS51194"/>
    </source>
</evidence>
<keyword evidence="3 10" id="KW-0347">Helicase</keyword>
<dbReference type="GO" id="GO:0003724">
    <property type="term" value="F:RNA helicase activity"/>
    <property type="evidence" value="ECO:0007669"/>
    <property type="project" value="InterPro"/>
</dbReference>
<reference evidence="10 11" key="1">
    <citation type="submission" date="2018-05" db="EMBL/GenBank/DDBJ databases">
        <title>Genomic Encyclopedia of Type Strains, Phase IV (KMG-IV): sequencing the most valuable type-strain genomes for metagenomic binning, comparative biology and taxonomic classification.</title>
        <authorList>
            <person name="Goeker M."/>
        </authorList>
    </citation>
    <scope>NUCLEOTIDE SEQUENCE [LARGE SCALE GENOMIC DNA]</scope>
    <source>
        <strain evidence="10 11">DSM 28556</strain>
    </source>
</reference>
<dbReference type="InterPro" id="IPR014001">
    <property type="entry name" value="Helicase_ATP-bd"/>
</dbReference>
<keyword evidence="4" id="KW-0067">ATP-binding</keyword>
<comment type="caution">
    <text evidence="10">The sequence shown here is derived from an EMBL/GenBank/DDBJ whole genome shotgun (WGS) entry which is preliminary data.</text>
</comment>
<dbReference type="InterPro" id="IPR011545">
    <property type="entry name" value="DEAD/DEAH_box_helicase_dom"/>
</dbReference>
<dbReference type="Proteomes" id="UP000247978">
    <property type="component" value="Unassembled WGS sequence"/>
</dbReference>
<dbReference type="GO" id="GO:0005840">
    <property type="term" value="C:ribosome"/>
    <property type="evidence" value="ECO:0007669"/>
    <property type="project" value="TreeGrafter"/>
</dbReference>
<dbReference type="PROSITE" id="PS51194">
    <property type="entry name" value="HELICASE_CTER"/>
    <property type="match status" value="1"/>
</dbReference>
<dbReference type="SMART" id="SM00487">
    <property type="entry name" value="DEXDc"/>
    <property type="match status" value="1"/>
</dbReference>
<dbReference type="SUPFAM" id="SSF52540">
    <property type="entry name" value="P-loop containing nucleoside triphosphate hydrolases"/>
    <property type="match status" value="1"/>
</dbReference>
<proteinExistence type="predicted"/>
<dbReference type="OrthoDB" id="9805696at2"/>
<feature type="domain" description="Helicase ATP-binding" evidence="7">
    <location>
        <begin position="35"/>
        <end position="209"/>
    </location>
</feature>
<sequence length="438" mass="50284">MDENNFNKLALNETIQKVIHQLYFKHPTEIQRKAIPHILAGKSMIGESQTGSGKTHAYLLPLLNKMDETKAEVQVIITAPTRELSMQIFEEIKTITKLAKKEQIWTSRLIVGGLDRKRMIKQLEKTPQIVVGTPGRILDMVNEGVLSIYSATSFVIDEADLMLDLRFIDTIDELLVRSKKDVQILVFSATFPQQLQHFLKKYLQQPTHIKIQNGLSPESMKHRLVEKKHQDLAGKVMDISKAIQPYVALLFTNSKETADELGDILSAKGLNVGVLHGGLSSRERKRMVKAIHDLRYEYIVATDLASRGIDIKGASHVINVELPKEIEFYIHRVGRTARAGLEGTAISFFTEADIPLIDELEKKGITFIYSDIKNGEWIESNHYNKRERRKDLTTTLDREAWKRVKKPKKVKPGYKKRMKQQQERIKRQLKKESRQKRT</sequence>
<dbReference type="AlphaFoldDB" id="A0A2V3WCK8"/>
<dbReference type="PANTHER" id="PTHR47963">
    <property type="entry name" value="DEAD-BOX ATP-DEPENDENT RNA HELICASE 47, MITOCHONDRIAL"/>
    <property type="match status" value="1"/>
</dbReference>
<dbReference type="GO" id="GO:0009409">
    <property type="term" value="P:response to cold"/>
    <property type="evidence" value="ECO:0007669"/>
    <property type="project" value="TreeGrafter"/>
</dbReference>
<dbReference type="PANTHER" id="PTHR47963:SF1">
    <property type="entry name" value="DEAD-BOX ATP-DEPENDENT RNA HELICASE CSHB"/>
    <property type="match status" value="1"/>
</dbReference>
<keyword evidence="11" id="KW-1185">Reference proteome</keyword>
<evidence type="ECO:0000256" key="4">
    <source>
        <dbReference type="ARBA" id="ARBA00022840"/>
    </source>
</evidence>